<proteinExistence type="predicted"/>
<evidence type="ECO:0000256" key="1">
    <source>
        <dbReference type="SAM" id="MobiDB-lite"/>
    </source>
</evidence>
<accession>A0AA35QB24</accession>
<dbReference type="Proteomes" id="UP001160390">
    <property type="component" value="Unassembled WGS sequence"/>
</dbReference>
<gene>
    <name evidence="2" type="ORF">CCHLO57077_00002708</name>
</gene>
<keyword evidence="3" id="KW-1185">Reference proteome</keyword>
<organism evidence="2 3">
    <name type="scientific">Clonostachys chloroleuca</name>
    <dbReference type="NCBI Taxonomy" id="1926264"/>
    <lineage>
        <taxon>Eukaryota</taxon>
        <taxon>Fungi</taxon>
        <taxon>Dikarya</taxon>
        <taxon>Ascomycota</taxon>
        <taxon>Pezizomycotina</taxon>
        <taxon>Sordariomycetes</taxon>
        <taxon>Hypocreomycetidae</taxon>
        <taxon>Hypocreales</taxon>
        <taxon>Bionectriaceae</taxon>
        <taxon>Clonostachys</taxon>
    </lineage>
</organism>
<dbReference type="AlphaFoldDB" id="A0AA35QB24"/>
<reference evidence="2" key="1">
    <citation type="submission" date="2023-01" db="EMBL/GenBank/DDBJ databases">
        <authorList>
            <person name="Piombo E."/>
        </authorList>
    </citation>
    <scope>NUCLEOTIDE SEQUENCE</scope>
</reference>
<sequence>MSRWDMNGACFKLGRCYAGGIVLSEKMGSLCPSVAEWFEAPLWGCFSAGAGPPPEARQGAKTVLRLHCTGLDWPQLEDQSPGAADRNMHASSPAPMHHGSRSRHTSVVGRCWLLPGSGGAHPSSGNGSCAPGESAHGASYILPSPSVLPCLFLAF</sequence>
<evidence type="ECO:0000313" key="3">
    <source>
        <dbReference type="Proteomes" id="UP001160390"/>
    </source>
</evidence>
<comment type="caution">
    <text evidence="2">The sequence shown here is derived from an EMBL/GenBank/DDBJ whole genome shotgun (WGS) entry which is preliminary data.</text>
</comment>
<dbReference type="EMBL" id="CABFNP030001299">
    <property type="protein sequence ID" value="CAI6098724.1"/>
    <property type="molecule type" value="Genomic_DNA"/>
</dbReference>
<protein>
    <submittedName>
        <fullName evidence="2">Uncharacterized protein</fullName>
    </submittedName>
</protein>
<evidence type="ECO:0000313" key="2">
    <source>
        <dbReference type="EMBL" id="CAI6098724.1"/>
    </source>
</evidence>
<feature type="region of interest" description="Disordered" evidence="1">
    <location>
        <begin position="76"/>
        <end position="102"/>
    </location>
</feature>
<name>A0AA35QB24_9HYPO</name>